<evidence type="ECO:0000313" key="4">
    <source>
        <dbReference type="Proteomes" id="UP001203880"/>
    </source>
</evidence>
<organism evidence="3 4">
    <name type="scientific">Ruegeria spongiae</name>
    <dbReference type="NCBI Taxonomy" id="2942209"/>
    <lineage>
        <taxon>Bacteria</taxon>
        <taxon>Pseudomonadati</taxon>
        <taxon>Pseudomonadota</taxon>
        <taxon>Alphaproteobacteria</taxon>
        <taxon>Rhodobacterales</taxon>
        <taxon>Roseobacteraceae</taxon>
        <taxon>Ruegeria</taxon>
    </lineage>
</organism>
<keyword evidence="4" id="KW-1185">Reference proteome</keyword>
<feature type="domain" description="Serine aminopeptidase S33" evidence="2">
    <location>
        <begin position="82"/>
        <end position="282"/>
    </location>
</feature>
<dbReference type="EMBL" id="JAMFMB010000015">
    <property type="protein sequence ID" value="MCL6284443.1"/>
    <property type="molecule type" value="Genomic_DNA"/>
</dbReference>
<comment type="caution">
    <text evidence="3">The sequence shown here is derived from an EMBL/GenBank/DDBJ whole genome shotgun (WGS) entry which is preliminary data.</text>
</comment>
<gene>
    <name evidence="3" type="ORF">M3P21_12990</name>
</gene>
<evidence type="ECO:0000256" key="1">
    <source>
        <dbReference type="SAM" id="Phobius"/>
    </source>
</evidence>
<dbReference type="Gene3D" id="3.40.50.1820">
    <property type="entry name" value="alpha/beta hydrolase"/>
    <property type="match status" value="1"/>
</dbReference>
<reference evidence="3" key="1">
    <citation type="submission" date="2022-05" db="EMBL/GenBank/DDBJ databases">
        <authorList>
            <person name="Park J.-S."/>
        </authorList>
    </citation>
    <scope>NUCLEOTIDE SEQUENCE</scope>
    <source>
        <strain evidence="3">2012CJ41-6</strain>
    </source>
</reference>
<evidence type="ECO:0000313" key="3">
    <source>
        <dbReference type="EMBL" id="MCL6284443.1"/>
    </source>
</evidence>
<keyword evidence="1" id="KW-0812">Transmembrane</keyword>
<dbReference type="SUPFAM" id="SSF53474">
    <property type="entry name" value="alpha/beta-Hydrolases"/>
    <property type="match status" value="1"/>
</dbReference>
<dbReference type="InterPro" id="IPR029058">
    <property type="entry name" value="AB_hydrolase_fold"/>
</dbReference>
<name>A0ABT0Q5H9_9RHOB</name>
<accession>A0ABT0Q5H9</accession>
<keyword evidence="1" id="KW-0472">Membrane</keyword>
<dbReference type="Proteomes" id="UP001203880">
    <property type="component" value="Unassembled WGS sequence"/>
</dbReference>
<keyword evidence="1" id="KW-1133">Transmembrane helix</keyword>
<dbReference type="InterPro" id="IPR022742">
    <property type="entry name" value="Hydrolase_4"/>
</dbReference>
<evidence type="ECO:0000259" key="2">
    <source>
        <dbReference type="Pfam" id="PF12146"/>
    </source>
</evidence>
<feature type="transmembrane region" description="Helical" evidence="1">
    <location>
        <begin position="7"/>
        <end position="26"/>
    </location>
</feature>
<sequence length="330" mass="35712">MRAFGRFLGRVLLVLLAAGGLLWVFGPYEEVDLNARFDPRKFGEGVQVYFESVESLHDDITEGTQKRVIWQPGFKEQRTPYSVLYLHGFSATSEEIRPVPDRVAEALGANLVYTRLRGHGRGSAAFAEGDATAWMQDAAEGLAAARACGDKVIVLATSTGATLAAAAALDPEQSRDVAALVLVSPNFGINDPMAWLLTLPAARFWLPLVMGEGRSFEPRNPGQEKYWTTSYGWPPVLSMAALVKKVVTLDFSQANVPVLFLFSEDDRVVRPDLTREVASRWGGPATIEAVTMGNGDDPYSHVIAGDIMSPGQTAGAVAAILSWLQTNGVE</sequence>
<dbReference type="Pfam" id="PF12146">
    <property type="entry name" value="Hydrolase_4"/>
    <property type="match status" value="1"/>
</dbReference>
<proteinExistence type="predicted"/>
<protein>
    <submittedName>
        <fullName evidence="3">Lysophospholipase</fullName>
    </submittedName>
</protein>